<dbReference type="GO" id="GO:0009279">
    <property type="term" value="C:cell outer membrane"/>
    <property type="evidence" value="ECO:0007669"/>
    <property type="project" value="UniProtKB-SubCell"/>
</dbReference>
<keyword evidence="4 8" id="KW-0812">Transmembrane</keyword>
<keyword evidence="5 9" id="KW-0798">TonB box</keyword>
<evidence type="ECO:0000256" key="4">
    <source>
        <dbReference type="ARBA" id="ARBA00022692"/>
    </source>
</evidence>
<dbReference type="GO" id="GO:0044718">
    <property type="term" value="P:siderophore transmembrane transport"/>
    <property type="evidence" value="ECO:0007669"/>
    <property type="project" value="TreeGrafter"/>
</dbReference>
<evidence type="ECO:0000313" key="14">
    <source>
        <dbReference type="Proteomes" id="UP000194841"/>
    </source>
</evidence>
<dbReference type="SUPFAM" id="SSF56935">
    <property type="entry name" value="Porins"/>
    <property type="match status" value="1"/>
</dbReference>
<dbReference type="Gene3D" id="2.170.130.10">
    <property type="entry name" value="TonB-dependent receptor, plug domain"/>
    <property type="match status" value="1"/>
</dbReference>
<dbReference type="PANTHER" id="PTHR30069">
    <property type="entry name" value="TONB-DEPENDENT OUTER MEMBRANE RECEPTOR"/>
    <property type="match status" value="1"/>
</dbReference>
<dbReference type="OrthoDB" id="5332150at2"/>
<keyword evidence="2 8" id="KW-0813">Transport</keyword>
<dbReference type="InterPro" id="IPR000531">
    <property type="entry name" value="Beta-barrel_TonB"/>
</dbReference>
<evidence type="ECO:0000313" key="13">
    <source>
        <dbReference type="EMBL" id="OUL56528.1"/>
    </source>
</evidence>
<evidence type="ECO:0000256" key="2">
    <source>
        <dbReference type="ARBA" id="ARBA00022448"/>
    </source>
</evidence>
<feature type="domain" description="TonB-dependent receptor-like beta-barrel" evidence="11">
    <location>
        <begin position="198"/>
        <end position="644"/>
    </location>
</feature>
<dbReference type="GO" id="GO:0015344">
    <property type="term" value="F:siderophore uptake transmembrane transporter activity"/>
    <property type="evidence" value="ECO:0007669"/>
    <property type="project" value="TreeGrafter"/>
</dbReference>
<dbReference type="RefSeq" id="WP_086745497.1">
    <property type="nucleotide sequence ID" value="NZ_MWPV01000006.1"/>
</dbReference>
<dbReference type="InterPro" id="IPR036942">
    <property type="entry name" value="Beta-barrel_TonB_sf"/>
</dbReference>
<dbReference type="InterPro" id="IPR039426">
    <property type="entry name" value="TonB-dep_rcpt-like"/>
</dbReference>
<evidence type="ECO:0000256" key="8">
    <source>
        <dbReference type="PROSITE-ProRule" id="PRU01360"/>
    </source>
</evidence>
<keyword evidence="14" id="KW-1185">Reference proteome</keyword>
<dbReference type="InterPro" id="IPR012910">
    <property type="entry name" value="Plug_dom"/>
</dbReference>
<keyword evidence="3 8" id="KW-1134">Transmembrane beta strand</keyword>
<feature type="chain" id="PRO_5011234841" description="TonB-dependent receptor" evidence="10">
    <location>
        <begin position="21"/>
        <end position="685"/>
    </location>
</feature>
<evidence type="ECO:0000256" key="7">
    <source>
        <dbReference type="ARBA" id="ARBA00023237"/>
    </source>
</evidence>
<proteinExistence type="inferred from homology"/>
<dbReference type="PANTHER" id="PTHR30069:SF49">
    <property type="entry name" value="OUTER MEMBRANE PROTEIN C"/>
    <property type="match status" value="1"/>
</dbReference>
<dbReference type="InterPro" id="IPR037066">
    <property type="entry name" value="Plug_dom_sf"/>
</dbReference>
<organism evidence="13 14">
    <name type="scientific">Pseudoalteromonas ulvae</name>
    <dbReference type="NCBI Taxonomy" id="107327"/>
    <lineage>
        <taxon>Bacteria</taxon>
        <taxon>Pseudomonadati</taxon>
        <taxon>Pseudomonadota</taxon>
        <taxon>Gammaproteobacteria</taxon>
        <taxon>Alteromonadales</taxon>
        <taxon>Pseudoalteromonadaceae</taxon>
        <taxon>Pseudoalteromonas</taxon>
    </lineage>
</organism>
<dbReference type="Pfam" id="PF07715">
    <property type="entry name" value="Plug"/>
    <property type="match status" value="1"/>
</dbReference>
<comment type="similarity">
    <text evidence="8 9">Belongs to the TonB-dependent receptor family.</text>
</comment>
<reference evidence="13 14" key="1">
    <citation type="submission" date="2017-02" db="EMBL/GenBank/DDBJ databases">
        <title>Pseudoalteromonas ulvae TC14 Genome.</title>
        <authorList>
            <person name="Molmeret M."/>
        </authorList>
    </citation>
    <scope>NUCLEOTIDE SEQUENCE [LARGE SCALE GENOMIC DNA]</scope>
    <source>
        <strain evidence="13">TC14</strain>
    </source>
</reference>
<accession>A0A244CLV2</accession>
<name>A0A244CLV2_PSEDV</name>
<dbReference type="Gene3D" id="2.40.170.20">
    <property type="entry name" value="TonB-dependent receptor, beta-barrel domain"/>
    <property type="match status" value="1"/>
</dbReference>
<keyword evidence="10" id="KW-0732">Signal</keyword>
<dbReference type="EMBL" id="MWPV01000006">
    <property type="protein sequence ID" value="OUL56528.1"/>
    <property type="molecule type" value="Genomic_DNA"/>
</dbReference>
<evidence type="ECO:0000259" key="12">
    <source>
        <dbReference type="Pfam" id="PF07715"/>
    </source>
</evidence>
<dbReference type="Proteomes" id="UP000194841">
    <property type="component" value="Unassembled WGS sequence"/>
</dbReference>
<dbReference type="AlphaFoldDB" id="A0A244CLV2"/>
<evidence type="ECO:0000256" key="1">
    <source>
        <dbReference type="ARBA" id="ARBA00004571"/>
    </source>
</evidence>
<dbReference type="PROSITE" id="PS52016">
    <property type="entry name" value="TONB_DEPENDENT_REC_3"/>
    <property type="match status" value="1"/>
</dbReference>
<keyword evidence="6 8" id="KW-0472">Membrane</keyword>
<evidence type="ECO:0000256" key="10">
    <source>
        <dbReference type="SAM" id="SignalP"/>
    </source>
</evidence>
<protein>
    <recommendedName>
        <fullName evidence="15">TonB-dependent receptor</fullName>
    </recommendedName>
</protein>
<feature type="domain" description="TonB-dependent receptor plug" evidence="12">
    <location>
        <begin position="51"/>
        <end position="138"/>
    </location>
</feature>
<gene>
    <name evidence="13" type="ORF">B1199_17870</name>
</gene>
<keyword evidence="7 8" id="KW-0998">Cell outer membrane</keyword>
<evidence type="ECO:0000256" key="3">
    <source>
        <dbReference type="ARBA" id="ARBA00022452"/>
    </source>
</evidence>
<evidence type="ECO:0000256" key="6">
    <source>
        <dbReference type="ARBA" id="ARBA00023136"/>
    </source>
</evidence>
<dbReference type="Pfam" id="PF00593">
    <property type="entry name" value="TonB_dep_Rec_b-barrel"/>
    <property type="match status" value="1"/>
</dbReference>
<evidence type="ECO:0000256" key="9">
    <source>
        <dbReference type="RuleBase" id="RU003357"/>
    </source>
</evidence>
<evidence type="ECO:0000259" key="11">
    <source>
        <dbReference type="Pfam" id="PF00593"/>
    </source>
</evidence>
<evidence type="ECO:0008006" key="15">
    <source>
        <dbReference type="Google" id="ProtNLM"/>
    </source>
</evidence>
<sequence>MKLSLICTAMLGLSIAPANANTVEGIEIITISGQHQPLNSFSIEHAQADVNTPEVSQWLKSVPGANSNSNGPITGIAQYRGLYGDRVATTLSGQTIRGAGPNAMDAPLSYVNPNLVESISVYRSISPVSSALDSLGGTVEVKLKTAQVRSDSNEMDISGHLTGNYNQNTHGHTLSGDINISQQGMAGFAYLNHQKADNFTDGANNKITPSEYDKTMMGAAVAIENEQHTARLKWDKVDTGPSGTAALPMDIDYIDTEHWSANGLSTVQDWSINWRYSYQDARHGMDNFSLRMHNMPAMHRYNTAVMSGHSYALNAKNQHWQFGIEGIKSEHDAVITNPTNPMFNLVNFNQVSDERHSIFAQYQHKAAALTNTFGVRIKQNNADAHDVSHSMAMMMPHVKMLQDAFNQADKSVNDTTFDVSYHSQYQYSDALFLNYALAVKQRAASYQERYLWLPMQATGGLADGKTYIGNINLAPETAYQATLGFNYQTDNFSLAPQIFYQQIDDYIQGTPAESSHVKMAANMMGDSSPLVFSNIDASLYGADLNWQYRVNQHWQLSGLASYVRGTRDDINDDLYRIAPLNGQVNLHFSASNWQTKFNVTAYHKQSRVSEINNEKTSAGYALLNWHLDYYTQQAFTLSVGISNLLDKTYHEHLAGLNRAAGNAMAVGKPITAIGRNGYVALSYQF</sequence>
<comment type="caution">
    <text evidence="13">The sequence shown here is derived from an EMBL/GenBank/DDBJ whole genome shotgun (WGS) entry which is preliminary data.</text>
</comment>
<feature type="signal peptide" evidence="10">
    <location>
        <begin position="1"/>
        <end position="20"/>
    </location>
</feature>
<comment type="subcellular location">
    <subcellularLocation>
        <location evidence="1 8">Cell outer membrane</location>
        <topology evidence="1 8">Multi-pass membrane protein</topology>
    </subcellularLocation>
</comment>
<evidence type="ECO:0000256" key="5">
    <source>
        <dbReference type="ARBA" id="ARBA00023077"/>
    </source>
</evidence>